<keyword evidence="3" id="KW-1185">Reference proteome</keyword>
<organism evidence="2 3">
    <name type="scientific">Daphnia magna</name>
    <dbReference type="NCBI Taxonomy" id="35525"/>
    <lineage>
        <taxon>Eukaryota</taxon>
        <taxon>Metazoa</taxon>
        <taxon>Ecdysozoa</taxon>
        <taxon>Arthropoda</taxon>
        <taxon>Crustacea</taxon>
        <taxon>Branchiopoda</taxon>
        <taxon>Diplostraca</taxon>
        <taxon>Cladocera</taxon>
        <taxon>Anomopoda</taxon>
        <taxon>Daphniidae</taxon>
        <taxon>Daphnia</taxon>
    </lineage>
</organism>
<gene>
    <name evidence="2" type="ORF">OUZ56_010086</name>
</gene>
<dbReference type="Pfam" id="PF05699">
    <property type="entry name" value="Dimer_Tnp_hAT"/>
    <property type="match status" value="1"/>
</dbReference>
<comment type="caution">
    <text evidence="2">The sequence shown here is derived from an EMBL/GenBank/DDBJ whole genome shotgun (WGS) entry which is preliminary data.</text>
</comment>
<accession>A0ABR0AHR1</accession>
<dbReference type="SUPFAM" id="SSF53098">
    <property type="entry name" value="Ribonuclease H-like"/>
    <property type="match status" value="1"/>
</dbReference>
<dbReference type="InterPro" id="IPR008906">
    <property type="entry name" value="HATC_C_dom"/>
</dbReference>
<dbReference type="Proteomes" id="UP001234178">
    <property type="component" value="Unassembled WGS sequence"/>
</dbReference>
<dbReference type="InterPro" id="IPR012337">
    <property type="entry name" value="RNaseH-like_sf"/>
</dbReference>
<proteinExistence type="predicted"/>
<evidence type="ECO:0000313" key="3">
    <source>
        <dbReference type="Proteomes" id="UP001234178"/>
    </source>
</evidence>
<sequence length="180" mass="20673">MQTDMTRFPNCPPRLWVKHIEIEYKKSASAPLSSSPVREVRSLPINEFYRLATSFAIRFKSNKTFYMNVNAFIEVATLPSLTTNSEKHLTDDITKYLALPNPSLKYSDETEIANWWLKNKTVYPVLAKVANRIISKVATSALPKKEVSKIEKQLKYTVKFEDSKTITSSFKNSPFDDEIL</sequence>
<protein>
    <recommendedName>
        <fullName evidence="1">HAT C-terminal dimerisation domain-containing protein</fullName>
    </recommendedName>
</protein>
<reference evidence="2 3" key="1">
    <citation type="journal article" date="2023" name="Nucleic Acids Res.">
        <title>The hologenome of Daphnia magna reveals possible DNA methylation and microbiome-mediated evolution of the host genome.</title>
        <authorList>
            <person name="Chaturvedi A."/>
            <person name="Li X."/>
            <person name="Dhandapani V."/>
            <person name="Marshall H."/>
            <person name="Kissane S."/>
            <person name="Cuenca-Cambronero M."/>
            <person name="Asole G."/>
            <person name="Calvet F."/>
            <person name="Ruiz-Romero M."/>
            <person name="Marangio P."/>
            <person name="Guigo R."/>
            <person name="Rago D."/>
            <person name="Mirbahai L."/>
            <person name="Eastwood N."/>
            <person name="Colbourne J.K."/>
            <person name="Zhou J."/>
            <person name="Mallon E."/>
            <person name="Orsini L."/>
        </authorList>
    </citation>
    <scope>NUCLEOTIDE SEQUENCE [LARGE SCALE GENOMIC DNA]</scope>
    <source>
        <strain evidence="2">LRV0_1</strain>
    </source>
</reference>
<feature type="domain" description="HAT C-terminal dimerisation" evidence="1">
    <location>
        <begin position="94"/>
        <end position="149"/>
    </location>
</feature>
<evidence type="ECO:0000313" key="2">
    <source>
        <dbReference type="EMBL" id="KAK4024664.1"/>
    </source>
</evidence>
<dbReference type="EMBL" id="JAOYFB010000037">
    <property type="protein sequence ID" value="KAK4024664.1"/>
    <property type="molecule type" value="Genomic_DNA"/>
</dbReference>
<evidence type="ECO:0000259" key="1">
    <source>
        <dbReference type="Pfam" id="PF05699"/>
    </source>
</evidence>
<name>A0ABR0AHR1_9CRUS</name>